<reference evidence="1 2" key="2">
    <citation type="journal article" date="2022" name="Mol. Ecol. Resour.">
        <title>The genomes of chicory, endive, great burdock and yacon provide insights into Asteraceae paleo-polyploidization history and plant inulin production.</title>
        <authorList>
            <person name="Fan W."/>
            <person name="Wang S."/>
            <person name="Wang H."/>
            <person name="Wang A."/>
            <person name="Jiang F."/>
            <person name="Liu H."/>
            <person name="Zhao H."/>
            <person name="Xu D."/>
            <person name="Zhang Y."/>
        </authorList>
    </citation>
    <scope>NUCLEOTIDE SEQUENCE [LARGE SCALE GENOMIC DNA]</scope>
    <source>
        <strain evidence="2">cv. Yunnan</strain>
        <tissue evidence="1">Leaves</tissue>
    </source>
</reference>
<dbReference type="EMBL" id="CM042027">
    <property type="protein sequence ID" value="KAI3803416.1"/>
    <property type="molecule type" value="Genomic_DNA"/>
</dbReference>
<keyword evidence="2" id="KW-1185">Reference proteome</keyword>
<organism evidence="1 2">
    <name type="scientific">Smallanthus sonchifolius</name>
    <dbReference type="NCBI Taxonomy" id="185202"/>
    <lineage>
        <taxon>Eukaryota</taxon>
        <taxon>Viridiplantae</taxon>
        <taxon>Streptophyta</taxon>
        <taxon>Embryophyta</taxon>
        <taxon>Tracheophyta</taxon>
        <taxon>Spermatophyta</taxon>
        <taxon>Magnoliopsida</taxon>
        <taxon>eudicotyledons</taxon>
        <taxon>Gunneridae</taxon>
        <taxon>Pentapetalae</taxon>
        <taxon>asterids</taxon>
        <taxon>campanulids</taxon>
        <taxon>Asterales</taxon>
        <taxon>Asteraceae</taxon>
        <taxon>Asteroideae</taxon>
        <taxon>Heliantheae alliance</taxon>
        <taxon>Millerieae</taxon>
        <taxon>Smallanthus</taxon>
    </lineage>
</organism>
<sequence length="165" mass="19482">MMTNEKDFQLIDPLWTLVVDYSFSYLSSSSYDSCFLLRPYLSLCYYIRPCKRPDSYKTNFSTRVLPLFTKTSFPPFSFTFYGETVRLDHYRLLLSRCSCTVQGNGLQASDIEKLWGSYLRRKWRKNYRHRERGANKDIETTPGSFKSQQPHKGFPSFLQNQEGDE</sequence>
<reference evidence="2" key="1">
    <citation type="journal article" date="2022" name="Mol. Ecol. Resour.">
        <title>The genomes of chicory, endive, great burdock and yacon provide insights into Asteraceae palaeo-polyploidization history and plant inulin production.</title>
        <authorList>
            <person name="Fan W."/>
            <person name="Wang S."/>
            <person name="Wang H."/>
            <person name="Wang A."/>
            <person name="Jiang F."/>
            <person name="Liu H."/>
            <person name="Zhao H."/>
            <person name="Xu D."/>
            <person name="Zhang Y."/>
        </authorList>
    </citation>
    <scope>NUCLEOTIDE SEQUENCE [LARGE SCALE GENOMIC DNA]</scope>
    <source>
        <strain evidence="2">cv. Yunnan</strain>
    </source>
</reference>
<evidence type="ECO:0000313" key="1">
    <source>
        <dbReference type="EMBL" id="KAI3803416.1"/>
    </source>
</evidence>
<gene>
    <name evidence="1" type="ORF">L1987_31567</name>
</gene>
<accession>A0ACB9I7C4</accession>
<dbReference type="Proteomes" id="UP001056120">
    <property type="component" value="Linkage Group LG10"/>
</dbReference>
<evidence type="ECO:0000313" key="2">
    <source>
        <dbReference type="Proteomes" id="UP001056120"/>
    </source>
</evidence>
<name>A0ACB9I7C4_9ASTR</name>
<proteinExistence type="predicted"/>
<comment type="caution">
    <text evidence="1">The sequence shown here is derived from an EMBL/GenBank/DDBJ whole genome shotgun (WGS) entry which is preliminary data.</text>
</comment>
<protein>
    <submittedName>
        <fullName evidence="1">Uncharacterized protein</fullName>
    </submittedName>
</protein>